<feature type="region of interest" description="Disordered" evidence="1">
    <location>
        <begin position="1"/>
        <end position="26"/>
    </location>
</feature>
<reference evidence="3" key="2">
    <citation type="submission" date="2016-10" db="EMBL/GenBank/DDBJ databases">
        <authorList>
            <person name="de Groot N.N."/>
        </authorList>
    </citation>
    <scope>NUCLEOTIDE SEQUENCE [LARGE SCALE GENOMIC DNA]</scope>
    <source>
        <strain evidence="3">CPCC 202695</strain>
    </source>
</reference>
<name>A0A1H1YWS2_9MICO</name>
<evidence type="ECO:0000313" key="5">
    <source>
        <dbReference type="Proteomes" id="UP000893823"/>
    </source>
</evidence>
<evidence type="ECO:0000313" key="3">
    <source>
        <dbReference type="EMBL" id="SDT25779.1"/>
    </source>
</evidence>
<organism evidence="3 4">
    <name type="scientific">Agromyces flavus</name>
    <dbReference type="NCBI Taxonomy" id="589382"/>
    <lineage>
        <taxon>Bacteria</taxon>
        <taxon>Bacillati</taxon>
        <taxon>Actinomycetota</taxon>
        <taxon>Actinomycetes</taxon>
        <taxon>Micrococcales</taxon>
        <taxon>Microbacteriaceae</taxon>
        <taxon>Agromyces</taxon>
    </lineage>
</organism>
<evidence type="ECO:0000256" key="1">
    <source>
        <dbReference type="SAM" id="MobiDB-lite"/>
    </source>
</evidence>
<protein>
    <submittedName>
        <fullName evidence="3">Uncharacterized protein</fullName>
    </submittedName>
</protein>
<evidence type="ECO:0000313" key="2">
    <source>
        <dbReference type="EMBL" id="MCP2366834.1"/>
    </source>
</evidence>
<accession>A0A1H1YWS2</accession>
<dbReference type="Proteomes" id="UP000199482">
    <property type="component" value="Chromosome I"/>
</dbReference>
<reference evidence="2" key="3">
    <citation type="submission" date="2022-06" db="EMBL/GenBank/DDBJ databases">
        <title>Genomic Encyclopedia of Type Strains, Phase III (KMG-III): the genomes of soil and plant-associated and newly described type strains.</title>
        <authorList>
            <person name="Whitman W."/>
        </authorList>
    </citation>
    <scope>NUCLEOTIDE SEQUENCE</scope>
    <source>
        <strain evidence="2">CPCC 202695</strain>
    </source>
</reference>
<dbReference type="STRING" id="589382.SAMN04489721_2912"/>
<sequence>MLDFDVSRPAARYPDGRSEARASGPFHVKQVRAHDRPRPTPAFRAHSRRIVSRETSSRRRGHLGQGYVVVGVGHAERSWTIRSHRTIHRPRPPRANRIVNELAHVRAPGRDRNATIARELAALGRHHDLAGLGTGRLAALGAAPRRCADQYRTQGVSGKLRADERLRCSRATDTAAVRRIRRCGSGRTMSQEVSSLAKYSSPFHVKHAKTRSGDHAGHLPWRQPLVLPTCRSTRRRRPTQNSARTQVVRATPNRRHMRKLASSHGAVVAEDWRHDGDGRT</sequence>
<dbReference type="Proteomes" id="UP000893823">
    <property type="component" value="Unassembled WGS sequence"/>
</dbReference>
<gene>
    <name evidence="2" type="ORF">BCL57_000976</name>
    <name evidence="3" type="ORF">SAMN04489721_2912</name>
</gene>
<keyword evidence="5" id="KW-1185">Reference proteome</keyword>
<evidence type="ECO:0000313" key="4">
    <source>
        <dbReference type="Proteomes" id="UP000199482"/>
    </source>
</evidence>
<proteinExistence type="predicted"/>
<dbReference type="AlphaFoldDB" id="A0A1H1YWS2"/>
<dbReference type="EMBL" id="SODL02000001">
    <property type="protein sequence ID" value="MCP2366834.1"/>
    <property type="molecule type" value="Genomic_DNA"/>
</dbReference>
<feature type="compositionally biased region" description="Basic and acidic residues" evidence="1">
    <location>
        <begin position="270"/>
        <end position="280"/>
    </location>
</feature>
<dbReference type="EMBL" id="LT629755">
    <property type="protein sequence ID" value="SDT25779.1"/>
    <property type="molecule type" value="Genomic_DNA"/>
</dbReference>
<reference evidence="4" key="1">
    <citation type="submission" date="2016-10" db="EMBL/GenBank/DDBJ databases">
        <authorList>
            <person name="Varghese N."/>
            <person name="Submissions S."/>
        </authorList>
    </citation>
    <scope>NUCLEOTIDE SEQUENCE [LARGE SCALE GENOMIC DNA]</scope>
    <source>
        <strain evidence="4">CPCC 202695</strain>
    </source>
</reference>
<feature type="region of interest" description="Disordered" evidence="1">
    <location>
        <begin position="254"/>
        <end position="280"/>
    </location>
</feature>